<keyword evidence="3" id="KW-1185">Reference proteome</keyword>
<dbReference type="Proteomes" id="UP001156102">
    <property type="component" value="Unassembled WGS sequence"/>
</dbReference>
<keyword evidence="1" id="KW-0472">Membrane</keyword>
<accession>A0AA41X845</accession>
<feature type="transmembrane region" description="Helical" evidence="1">
    <location>
        <begin position="27"/>
        <end position="47"/>
    </location>
</feature>
<evidence type="ECO:0000256" key="1">
    <source>
        <dbReference type="SAM" id="Phobius"/>
    </source>
</evidence>
<keyword evidence="1" id="KW-0812">Transmembrane</keyword>
<name>A0AA41X845_9BACI</name>
<evidence type="ECO:0000313" key="2">
    <source>
        <dbReference type="EMBL" id="MCP8968434.1"/>
    </source>
</evidence>
<dbReference type="AlphaFoldDB" id="A0AA41X845"/>
<proteinExistence type="predicted"/>
<organism evidence="2 3">
    <name type="scientific">Ectobacillus ponti</name>
    <dbReference type="NCBI Taxonomy" id="2961894"/>
    <lineage>
        <taxon>Bacteria</taxon>
        <taxon>Bacillati</taxon>
        <taxon>Bacillota</taxon>
        <taxon>Bacilli</taxon>
        <taxon>Bacillales</taxon>
        <taxon>Bacillaceae</taxon>
        <taxon>Ectobacillus</taxon>
    </lineage>
</organism>
<comment type="caution">
    <text evidence="2">The sequence shown here is derived from an EMBL/GenBank/DDBJ whole genome shotgun (WGS) entry which is preliminary data.</text>
</comment>
<dbReference type="RefSeq" id="WP_254758345.1">
    <property type="nucleotide sequence ID" value="NZ_JANCLT010000003.1"/>
</dbReference>
<gene>
    <name evidence="2" type="ORF">NK662_07740</name>
</gene>
<evidence type="ECO:0000313" key="3">
    <source>
        <dbReference type="Proteomes" id="UP001156102"/>
    </source>
</evidence>
<reference evidence="2" key="1">
    <citation type="submission" date="2022-07" db="EMBL/GenBank/DDBJ databases">
        <authorList>
            <person name="Li W.-J."/>
            <person name="Deng Q.-Q."/>
        </authorList>
    </citation>
    <scope>NUCLEOTIDE SEQUENCE</scope>
    <source>
        <strain evidence="2">SYSU M60031</strain>
    </source>
</reference>
<dbReference type="EMBL" id="JANCLT010000003">
    <property type="protein sequence ID" value="MCP8968434.1"/>
    <property type="molecule type" value="Genomic_DNA"/>
</dbReference>
<protein>
    <submittedName>
        <fullName evidence="2">Uncharacterized protein</fullName>
    </submittedName>
</protein>
<sequence length="53" mass="6087">MKRYLSSLCFLLIAAVQIIGHYTGWGIFAWGMTVVFLLLGAYFTKYLKKPERA</sequence>
<keyword evidence="1" id="KW-1133">Transmembrane helix</keyword>